<dbReference type="EMBL" id="LR586016">
    <property type="protein sequence ID" value="VIP02859.1"/>
    <property type="molecule type" value="Genomic_DNA"/>
</dbReference>
<dbReference type="Proteomes" id="UP000464378">
    <property type="component" value="Chromosome"/>
</dbReference>
<name>A0A6C2YNT2_9BACT</name>
<sequence>MRIRYWLLGLIWLVSTSVAQCDESKSEWVKIQEDDRAIRIETDLIEAVIPKKNPKQWMTGIEKGTFRDKTTGAAEIGDGLMVIDWLMESGSDAEWAEQVIAPDGNGVGRYSWFENESDPNRRQYVLMAHGSSHRKRMVEGPQLCHRMKPVQPEVIRGKDFVAVRTSYRFEYAAPGRKPGSRWTQLIVFPKGERYFVLMDQVECVNDSKELFLRNDTPGCVRHKKGDTFSEIYLSYLSGPNGIRIPSKEFEEPFPPDLKYNYRRDTHRIPEHFIRAYHIRDPKTGKDGPWLAGLTLEPSVVYEAWCSQRPGDIIVMIEEVHGKPTKAGDRFQAAHIVGFFDDIPSMHKVYRKYQGYTGLEVNSAGWKLTK</sequence>
<evidence type="ECO:0000313" key="3">
    <source>
        <dbReference type="Proteomes" id="UP000464378"/>
    </source>
</evidence>
<accession>A0A6C2YNT2</accession>
<evidence type="ECO:0000313" key="2">
    <source>
        <dbReference type="EMBL" id="VIP02859.1"/>
    </source>
</evidence>
<dbReference type="EMBL" id="LR593887">
    <property type="protein sequence ID" value="VTS02665.1"/>
    <property type="molecule type" value="Genomic_DNA"/>
</dbReference>
<organism evidence="2">
    <name type="scientific">Tuwongella immobilis</name>
    <dbReference type="NCBI Taxonomy" id="692036"/>
    <lineage>
        <taxon>Bacteria</taxon>
        <taxon>Pseudomonadati</taxon>
        <taxon>Planctomycetota</taxon>
        <taxon>Planctomycetia</taxon>
        <taxon>Gemmatales</taxon>
        <taxon>Gemmataceae</taxon>
        <taxon>Tuwongella</taxon>
    </lineage>
</organism>
<dbReference type="AlphaFoldDB" id="A0A6C2YNT2"/>
<reference evidence="2" key="1">
    <citation type="submission" date="2019-04" db="EMBL/GenBank/DDBJ databases">
        <authorList>
            <consortium name="Science for Life Laboratories"/>
        </authorList>
    </citation>
    <scope>NUCLEOTIDE SEQUENCE</scope>
    <source>
        <strain evidence="2">MBLW1</strain>
    </source>
</reference>
<evidence type="ECO:0000256" key="1">
    <source>
        <dbReference type="SAM" id="SignalP"/>
    </source>
</evidence>
<feature type="signal peptide" evidence="1">
    <location>
        <begin position="1"/>
        <end position="21"/>
    </location>
</feature>
<dbReference type="InParanoid" id="A0A6C2YNT2"/>
<feature type="chain" id="PRO_5036172774" description="Secreted protein" evidence="1">
    <location>
        <begin position="22"/>
        <end position="369"/>
    </location>
</feature>
<dbReference type="RefSeq" id="WP_162657988.1">
    <property type="nucleotide sequence ID" value="NZ_LR593887.1"/>
</dbReference>
<dbReference type="KEGG" id="tim:GMBLW1_11010"/>
<evidence type="ECO:0008006" key="4">
    <source>
        <dbReference type="Google" id="ProtNLM"/>
    </source>
</evidence>
<keyword evidence="1" id="KW-0732">Signal</keyword>
<gene>
    <name evidence="2" type="ORF">GMBLW1_11010</name>
</gene>
<protein>
    <recommendedName>
        <fullName evidence="4">Secreted protein</fullName>
    </recommendedName>
</protein>
<keyword evidence="3" id="KW-1185">Reference proteome</keyword>
<proteinExistence type="predicted"/>